<dbReference type="RefSeq" id="WP_110188967.1">
    <property type="nucleotide sequence ID" value="NZ_CP177354.1"/>
</dbReference>
<dbReference type="InterPro" id="IPR036513">
    <property type="entry name" value="STAS_dom_sf"/>
</dbReference>
<evidence type="ECO:0000259" key="1">
    <source>
        <dbReference type="PROSITE" id="PS50801"/>
    </source>
</evidence>
<evidence type="ECO:0000313" key="2">
    <source>
        <dbReference type="EMBL" id="PXF29700.1"/>
    </source>
</evidence>
<dbReference type="InterPro" id="IPR002645">
    <property type="entry name" value="STAS_dom"/>
</dbReference>
<dbReference type="Proteomes" id="UP000248090">
    <property type="component" value="Unassembled WGS sequence"/>
</dbReference>
<keyword evidence="3" id="KW-1185">Reference proteome</keyword>
<protein>
    <recommendedName>
        <fullName evidence="1">STAS domain-containing protein</fullName>
    </recommendedName>
</protein>
<feature type="domain" description="STAS" evidence="1">
    <location>
        <begin position="1"/>
        <end position="94"/>
    </location>
</feature>
<accession>A0ABX5LYD4</accession>
<evidence type="ECO:0000313" key="3">
    <source>
        <dbReference type="Proteomes" id="UP000248090"/>
    </source>
</evidence>
<dbReference type="SUPFAM" id="SSF52091">
    <property type="entry name" value="SpoIIaa-like"/>
    <property type="match status" value="1"/>
</dbReference>
<dbReference type="EMBL" id="LAPT01000101">
    <property type="protein sequence ID" value="PXF29700.1"/>
    <property type="molecule type" value="Genomic_DNA"/>
</dbReference>
<name>A0ABX5LYD4_9GAMM</name>
<dbReference type="Pfam" id="PF13466">
    <property type="entry name" value="STAS_2"/>
    <property type="match status" value="1"/>
</dbReference>
<organism evidence="2 3">
    <name type="scientific">Pokkaliibacter plantistimulans</name>
    <dbReference type="NCBI Taxonomy" id="1635171"/>
    <lineage>
        <taxon>Bacteria</taxon>
        <taxon>Pseudomonadati</taxon>
        <taxon>Pseudomonadota</taxon>
        <taxon>Gammaproteobacteria</taxon>
        <taxon>Oceanospirillales</taxon>
        <taxon>Balneatrichaceae</taxon>
        <taxon>Pokkaliibacter</taxon>
    </lineage>
</organism>
<proteinExistence type="predicted"/>
<gene>
    <name evidence="2" type="ORF">WH50_19385</name>
</gene>
<dbReference type="Gene3D" id="3.30.750.24">
    <property type="entry name" value="STAS domain"/>
    <property type="match status" value="1"/>
</dbReference>
<dbReference type="InterPro" id="IPR058548">
    <property type="entry name" value="MlaB-like_STAS"/>
</dbReference>
<dbReference type="PROSITE" id="PS50801">
    <property type="entry name" value="STAS"/>
    <property type="match status" value="1"/>
</dbReference>
<sequence>MSTYLSQLPEELTIGYIGSVWKALHDSLQNQLHPAEESQLVIDASAVRLIDTAGVQFLCALDRYARKSGLCLTWKAKSALIDEKFESLGLCRLN</sequence>
<comment type="caution">
    <text evidence="2">The sequence shown here is derived from an EMBL/GenBank/DDBJ whole genome shotgun (WGS) entry which is preliminary data.</text>
</comment>
<reference evidence="2 3" key="1">
    <citation type="submission" date="2015-03" db="EMBL/GenBank/DDBJ databases">
        <authorList>
            <person name="Krishnan R."/>
            <person name="Midha S."/>
            <person name="Patil P.B."/>
            <person name="Rameshkumar N."/>
        </authorList>
    </citation>
    <scope>NUCLEOTIDE SEQUENCE [LARGE SCALE GENOMIC DNA]</scope>
    <source>
        <strain evidence="2 3">L1E11</strain>
    </source>
</reference>